<feature type="transmembrane region" description="Helical" evidence="14">
    <location>
        <begin position="35"/>
        <end position="54"/>
    </location>
</feature>
<evidence type="ECO:0000256" key="14">
    <source>
        <dbReference type="SAM" id="Phobius"/>
    </source>
</evidence>
<dbReference type="Gene3D" id="1.20.120.350">
    <property type="entry name" value="Voltage-gated potassium channels. Chain C"/>
    <property type="match status" value="1"/>
</dbReference>
<evidence type="ECO:0000259" key="15">
    <source>
        <dbReference type="Pfam" id="PF00520"/>
    </source>
</evidence>
<protein>
    <recommendedName>
        <fullName evidence="2">Voltage-gated hydrogen channel 1</fullName>
    </recommendedName>
    <alternativeName>
        <fullName evidence="12">Hydrogen voltage-gated channel 1</fullName>
    </alternativeName>
</protein>
<evidence type="ECO:0000313" key="17">
    <source>
        <dbReference type="Proteomes" id="UP000678499"/>
    </source>
</evidence>
<keyword evidence="17" id="KW-1185">Reference proteome</keyword>
<reference evidence="16" key="1">
    <citation type="submission" date="2020-11" db="EMBL/GenBank/DDBJ databases">
        <authorList>
            <person name="Tran Van P."/>
        </authorList>
    </citation>
    <scope>NUCLEOTIDE SEQUENCE</scope>
</reference>
<evidence type="ECO:0000256" key="13">
    <source>
        <dbReference type="SAM" id="Coils"/>
    </source>
</evidence>
<evidence type="ECO:0000256" key="1">
    <source>
        <dbReference type="ARBA" id="ARBA00004651"/>
    </source>
</evidence>
<keyword evidence="7 14" id="KW-1133">Transmembrane helix</keyword>
<dbReference type="InterPro" id="IPR005821">
    <property type="entry name" value="Ion_trans_dom"/>
</dbReference>
<evidence type="ECO:0000256" key="7">
    <source>
        <dbReference type="ARBA" id="ARBA00022989"/>
    </source>
</evidence>
<dbReference type="AlphaFoldDB" id="A0A7R9GGU5"/>
<keyword evidence="9" id="KW-0406">Ion transport</keyword>
<proteinExistence type="predicted"/>
<keyword evidence="10 14" id="KW-0472">Membrane</keyword>
<evidence type="ECO:0000256" key="8">
    <source>
        <dbReference type="ARBA" id="ARBA00023054"/>
    </source>
</evidence>
<evidence type="ECO:0000256" key="10">
    <source>
        <dbReference type="ARBA" id="ARBA00023136"/>
    </source>
</evidence>
<dbReference type="Proteomes" id="UP000678499">
    <property type="component" value="Unassembled WGS sequence"/>
</dbReference>
<dbReference type="EMBL" id="CAJPEX010003426">
    <property type="protein sequence ID" value="CAG0922218.1"/>
    <property type="molecule type" value="Genomic_DNA"/>
</dbReference>
<dbReference type="PANTHER" id="PTHR46480">
    <property type="entry name" value="F20B24.22"/>
    <property type="match status" value="1"/>
</dbReference>
<evidence type="ECO:0000256" key="6">
    <source>
        <dbReference type="ARBA" id="ARBA00022882"/>
    </source>
</evidence>
<evidence type="ECO:0000256" key="9">
    <source>
        <dbReference type="ARBA" id="ARBA00023065"/>
    </source>
</evidence>
<keyword evidence="4" id="KW-1003">Cell membrane</keyword>
<feature type="domain" description="Ion transport" evidence="15">
    <location>
        <begin position="33"/>
        <end position="152"/>
    </location>
</feature>
<feature type="transmembrane region" description="Helical" evidence="14">
    <location>
        <begin position="74"/>
        <end position="93"/>
    </location>
</feature>
<evidence type="ECO:0000256" key="11">
    <source>
        <dbReference type="ARBA" id="ARBA00023303"/>
    </source>
</evidence>
<comment type="subcellular location">
    <subcellularLocation>
        <location evidence="1">Cell membrane</location>
        <topology evidence="1">Multi-pass membrane protein</topology>
    </subcellularLocation>
</comment>
<evidence type="ECO:0000256" key="12">
    <source>
        <dbReference type="ARBA" id="ARBA00031989"/>
    </source>
</evidence>
<dbReference type="SUPFAM" id="SSF81324">
    <property type="entry name" value="Voltage-gated potassium channels"/>
    <property type="match status" value="1"/>
</dbReference>
<dbReference type="PANTHER" id="PTHR46480:SF1">
    <property type="entry name" value="VOLTAGE-GATED HYDROGEN CHANNEL 1"/>
    <property type="match status" value="1"/>
</dbReference>
<evidence type="ECO:0000256" key="3">
    <source>
        <dbReference type="ARBA" id="ARBA00022448"/>
    </source>
</evidence>
<dbReference type="EMBL" id="OA885463">
    <property type="protein sequence ID" value="CAD7282066.1"/>
    <property type="molecule type" value="Genomic_DNA"/>
</dbReference>
<dbReference type="InterPro" id="IPR027359">
    <property type="entry name" value="Volt_channel_dom_sf"/>
</dbReference>
<sequence>MTEVQISSYDDRDDDDENSCFVGCRELFDSYKYEGAVIILTLCDMVFIILELIVNSKWFEEYPASQTLANVLHVFIIIVLVLFLLESFVKMWLYRLKLFCKWADLAEVLVVTAAAITELVYYHSFAGKSGFEAIVIVRLWRILRLIAGIRREVESKATLKVKQHRKMRENAEKECVAAQEECDLLRHQKETLIKVIMEVTDKTESEILMLLRDGSVPVGWTVN</sequence>
<dbReference type="GO" id="GO:0005886">
    <property type="term" value="C:plasma membrane"/>
    <property type="evidence" value="ECO:0007669"/>
    <property type="project" value="UniProtKB-SubCell"/>
</dbReference>
<keyword evidence="8 13" id="KW-0175">Coiled coil</keyword>
<dbReference type="GO" id="GO:0034702">
    <property type="term" value="C:monoatomic ion channel complex"/>
    <property type="evidence" value="ECO:0007669"/>
    <property type="project" value="UniProtKB-KW"/>
</dbReference>
<keyword evidence="6" id="KW-0851">Voltage-gated channel</keyword>
<evidence type="ECO:0000256" key="4">
    <source>
        <dbReference type="ARBA" id="ARBA00022475"/>
    </source>
</evidence>
<dbReference type="GO" id="GO:0030171">
    <property type="term" value="F:voltage-gated proton channel activity"/>
    <property type="evidence" value="ECO:0007669"/>
    <property type="project" value="InterPro"/>
</dbReference>
<keyword evidence="3" id="KW-0813">Transport</keyword>
<gene>
    <name evidence="16" type="ORF">NMOB1V02_LOCUS9698</name>
</gene>
<keyword evidence="5 14" id="KW-0812">Transmembrane</keyword>
<name>A0A7R9GGU5_9CRUS</name>
<keyword evidence="11" id="KW-0407">Ion channel</keyword>
<evidence type="ECO:0000256" key="5">
    <source>
        <dbReference type="ARBA" id="ARBA00022692"/>
    </source>
</evidence>
<dbReference type="InterPro" id="IPR031846">
    <property type="entry name" value="Hvcn1"/>
</dbReference>
<organism evidence="16">
    <name type="scientific">Notodromas monacha</name>
    <dbReference type="NCBI Taxonomy" id="399045"/>
    <lineage>
        <taxon>Eukaryota</taxon>
        <taxon>Metazoa</taxon>
        <taxon>Ecdysozoa</taxon>
        <taxon>Arthropoda</taxon>
        <taxon>Crustacea</taxon>
        <taxon>Oligostraca</taxon>
        <taxon>Ostracoda</taxon>
        <taxon>Podocopa</taxon>
        <taxon>Podocopida</taxon>
        <taxon>Cypridocopina</taxon>
        <taxon>Cypridoidea</taxon>
        <taxon>Cyprididae</taxon>
        <taxon>Notodromas</taxon>
    </lineage>
</organism>
<feature type="coiled-coil region" evidence="13">
    <location>
        <begin position="154"/>
        <end position="188"/>
    </location>
</feature>
<evidence type="ECO:0000256" key="2">
    <source>
        <dbReference type="ARBA" id="ARBA00015897"/>
    </source>
</evidence>
<accession>A0A7R9GGU5</accession>
<dbReference type="OrthoDB" id="427456at2759"/>
<evidence type="ECO:0000313" key="16">
    <source>
        <dbReference type="EMBL" id="CAD7282066.1"/>
    </source>
</evidence>
<dbReference type="Pfam" id="PF00520">
    <property type="entry name" value="Ion_trans"/>
    <property type="match status" value="1"/>
</dbReference>